<organism evidence="9">
    <name type="scientific">Amphimedon queenslandica</name>
    <name type="common">Sponge</name>
    <dbReference type="NCBI Taxonomy" id="400682"/>
    <lineage>
        <taxon>Eukaryota</taxon>
        <taxon>Metazoa</taxon>
        <taxon>Porifera</taxon>
        <taxon>Demospongiae</taxon>
        <taxon>Heteroscleromorpha</taxon>
        <taxon>Haplosclerida</taxon>
        <taxon>Niphatidae</taxon>
        <taxon>Amphimedon</taxon>
    </lineage>
</organism>
<evidence type="ECO:0000256" key="1">
    <source>
        <dbReference type="ARBA" id="ARBA00004123"/>
    </source>
</evidence>
<name>A0A1X7VUE1_AMPQE</name>
<evidence type="ECO:0000256" key="8">
    <source>
        <dbReference type="ARBA" id="ARBA00023242"/>
    </source>
</evidence>
<keyword evidence="7" id="KW-0808">Transferase</keyword>
<evidence type="ECO:0000256" key="3">
    <source>
        <dbReference type="ARBA" id="ARBA00011914"/>
    </source>
</evidence>
<dbReference type="eggNOG" id="KOG3201">
    <property type="taxonomic scope" value="Eukaryota"/>
</dbReference>
<keyword evidence="8" id="KW-0539">Nucleus</keyword>
<keyword evidence="5" id="KW-0963">Cytoplasm</keyword>
<dbReference type="InterPro" id="IPR029063">
    <property type="entry name" value="SAM-dependent_MTases_sf"/>
</dbReference>
<evidence type="ECO:0000256" key="7">
    <source>
        <dbReference type="ARBA" id="ARBA00022679"/>
    </source>
</evidence>
<evidence type="ECO:0000313" key="9">
    <source>
        <dbReference type="EnsemblMetazoa" id="Aqu2.1.43489_001"/>
    </source>
</evidence>
<comment type="subcellular location">
    <subcellularLocation>
        <location evidence="2">Cytoplasm</location>
    </subcellularLocation>
    <subcellularLocation>
        <location evidence="1">Nucleus</location>
    </subcellularLocation>
</comment>
<keyword evidence="10" id="KW-1185">Reference proteome</keyword>
<dbReference type="PANTHER" id="PTHR13539">
    <property type="entry name" value="CALMODULIN-LYSINE N-METHYLTRANSFERASE"/>
    <property type="match status" value="1"/>
</dbReference>
<evidence type="ECO:0000256" key="2">
    <source>
        <dbReference type="ARBA" id="ARBA00004496"/>
    </source>
</evidence>
<dbReference type="GO" id="GO:0005634">
    <property type="term" value="C:nucleus"/>
    <property type="evidence" value="ECO:0007669"/>
    <property type="project" value="UniProtKB-SubCell"/>
</dbReference>
<dbReference type="Proteomes" id="UP000007879">
    <property type="component" value="Unassembled WGS sequence"/>
</dbReference>
<dbReference type="AlphaFoldDB" id="A0A1X7VUE1"/>
<dbReference type="InterPro" id="IPR019410">
    <property type="entry name" value="Methyltransf_16"/>
</dbReference>
<dbReference type="Gene3D" id="3.40.50.150">
    <property type="entry name" value="Vaccinia Virus protein VP39"/>
    <property type="match status" value="1"/>
</dbReference>
<dbReference type="KEGG" id="aqu:105313365"/>
<evidence type="ECO:0000256" key="4">
    <source>
        <dbReference type="ARBA" id="ARBA00020594"/>
    </source>
</evidence>
<dbReference type="OrthoDB" id="413520at2759"/>
<evidence type="ECO:0000256" key="6">
    <source>
        <dbReference type="ARBA" id="ARBA00022603"/>
    </source>
</evidence>
<dbReference type="InterPro" id="IPR025800">
    <property type="entry name" value="CaM-Lys-N-MeTrfase"/>
</dbReference>
<reference evidence="10" key="1">
    <citation type="journal article" date="2010" name="Nature">
        <title>The Amphimedon queenslandica genome and the evolution of animal complexity.</title>
        <authorList>
            <person name="Srivastava M."/>
            <person name="Simakov O."/>
            <person name="Chapman J."/>
            <person name="Fahey B."/>
            <person name="Gauthier M.E."/>
            <person name="Mitros T."/>
            <person name="Richards G.S."/>
            <person name="Conaco C."/>
            <person name="Dacre M."/>
            <person name="Hellsten U."/>
            <person name="Larroux C."/>
            <person name="Putnam N.H."/>
            <person name="Stanke M."/>
            <person name="Adamska M."/>
            <person name="Darling A."/>
            <person name="Degnan S.M."/>
            <person name="Oakley T.H."/>
            <person name="Plachetzki D.C."/>
            <person name="Zhai Y."/>
            <person name="Adamski M."/>
            <person name="Calcino A."/>
            <person name="Cummins S.F."/>
            <person name="Goodstein D.M."/>
            <person name="Harris C."/>
            <person name="Jackson D.J."/>
            <person name="Leys S.P."/>
            <person name="Shu S."/>
            <person name="Woodcroft B.J."/>
            <person name="Vervoort M."/>
            <person name="Kosik K.S."/>
            <person name="Manning G."/>
            <person name="Degnan B.M."/>
            <person name="Rokhsar D.S."/>
        </authorList>
    </citation>
    <scope>NUCLEOTIDE SEQUENCE [LARGE SCALE GENOMIC DNA]</scope>
</reference>
<protein>
    <recommendedName>
        <fullName evidence="4">Calmodulin-lysine N-methyltransferase</fullName>
        <ecNumber evidence="3">2.1.1.60</ecNumber>
    </recommendedName>
</protein>
<dbReference type="GO" id="GO:0018025">
    <property type="term" value="F:calmodulin-lysine N-methyltransferase activity"/>
    <property type="evidence" value="ECO:0007669"/>
    <property type="project" value="UniProtKB-EC"/>
</dbReference>
<proteinExistence type="predicted"/>
<dbReference type="EnsemblMetazoa" id="Aqu2.1.43489_001">
    <property type="protein sequence ID" value="Aqu2.1.43489_001"/>
    <property type="gene ID" value="Aqu2.1.43489"/>
</dbReference>
<accession>A0A1X7VUE1</accession>
<dbReference type="GO" id="GO:0032259">
    <property type="term" value="P:methylation"/>
    <property type="evidence" value="ECO:0007669"/>
    <property type="project" value="UniProtKB-KW"/>
</dbReference>
<dbReference type="SUPFAM" id="SSF53335">
    <property type="entry name" value="S-adenosyl-L-methionine-dependent methyltransferases"/>
    <property type="match status" value="1"/>
</dbReference>
<dbReference type="InParanoid" id="A0A1X7VUE1"/>
<reference evidence="9" key="2">
    <citation type="submission" date="2017-05" db="UniProtKB">
        <authorList>
            <consortium name="EnsemblMetazoa"/>
        </authorList>
    </citation>
    <scope>IDENTIFICATION</scope>
</reference>
<evidence type="ECO:0000256" key="5">
    <source>
        <dbReference type="ARBA" id="ARBA00022490"/>
    </source>
</evidence>
<keyword evidence="6" id="KW-0489">Methyltransferase</keyword>
<dbReference type="EC" id="2.1.1.60" evidence="3"/>
<dbReference type="STRING" id="400682.A0A1X7VUE1"/>
<sequence>MSNPKTSLARQRWQILRASLIKNASRPLPCSPDSASVRRLSTFNLFQVEKTPSPNDHDRNEWLLYKYSPLSVVVSIGLLPQDFSLNDITGYNNTGNVCIWPSEELMAFYCLENISLFKGKSICEFGAGMTGLAGLMLAATGVTGRVVLTDGNKKSVQNLSSIISVNGINPDLLTAHQLDWDASKIDTEYNHFIAQFDVIICADCFFFVDVQQDLLYLMHRFLKSNGKAYLFAPERSGTFQQFLKKAKKYFTVDVRHNYHETITDKRKSFETSEPSYDPNLHYPYCAVLEYKCY</sequence>
<dbReference type="GO" id="GO:0005737">
    <property type="term" value="C:cytoplasm"/>
    <property type="evidence" value="ECO:0007669"/>
    <property type="project" value="UniProtKB-SubCell"/>
</dbReference>
<dbReference type="PANTHER" id="PTHR13539:SF3">
    <property type="entry name" value="CALMODULIN-LYSINE N-METHYLTRANSFERASE"/>
    <property type="match status" value="1"/>
</dbReference>
<evidence type="ECO:0000313" key="10">
    <source>
        <dbReference type="Proteomes" id="UP000007879"/>
    </source>
</evidence>
<dbReference type="OMA" id="CFLGIWP"/>
<dbReference type="Pfam" id="PF10294">
    <property type="entry name" value="Methyltransf_16"/>
    <property type="match status" value="1"/>
</dbReference>
<gene>
    <name evidence="9" type="primary">105313365</name>
</gene>
<dbReference type="EnsemblMetazoa" id="XM_011406733.2">
    <property type="protein sequence ID" value="XP_011405035.1"/>
    <property type="gene ID" value="LOC105313365"/>
</dbReference>